<reference evidence="1 2" key="1">
    <citation type="submission" date="2019-01" db="EMBL/GenBank/DDBJ databases">
        <authorList>
            <person name="Chen W.-M."/>
        </authorList>
    </citation>
    <scope>NUCLEOTIDE SEQUENCE [LARGE SCALE GENOMIC DNA]</scope>
    <source>
        <strain evidence="1 2">KYPY4</strain>
    </source>
</reference>
<accession>A0A437RCU4</accession>
<keyword evidence="2" id="KW-1185">Reference proteome</keyword>
<dbReference type="RefSeq" id="WP_128230115.1">
    <property type="nucleotide sequence ID" value="NZ_SACR01000005.1"/>
</dbReference>
<evidence type="ECO:0000313" key="2">
    <source>
        <dbReference type="Proteomes" id="UP000285575"/>
    </source>
</evidence>
<evidence type="ECO:0000313" key="1">
    <source>
        <dbReference type="EMBL" id="RVU44570.1"/>
    </source>
</evidence>
<dbReference type="Proteomes" id="UP000285575">
    <property type="component" value="Unassembled WGS sequence"/>
</dbReference>
<name>A0A437RCU4_9BURK</name>
<proteinExistence type="predicted"/>
<comment type="caution">
    <text evidence="1">The sequence shown here is derived from an EMBL/GenBank/DDBJ whole genome shotgun (WGS) entry which is preliminary data.</text>
</comment>
<protein>
    <submittedName>
        <fullName evidence="1">Uncharacterized protein</fullName>
    </submittedName>
</protein>
<sequence length="108" mass="11725">MSTDTRHPLPARLHTLAAMAGLLERLEAAPSSASAEQYRSVAQRVRELLVDVSPDEHLHRLLQAAPHTAEVYENLRYELAGLCLHPLDTALAAEQAAAGAIARARALR</sequence>
<dbReference type="AlphaFoldDB" id="A0A437RCU4"/>
<dbReference type="EMBL" id="SACR01000005">
    <property type="protein sequence ID" value="RVU44570.1"/>
    <property type="molecule type" value="Genomic_DNA"/>
</dbReference>
<gene>
    <name evidence="1" type="ORF">EOE66_18080</name>
</gene>
<dbReference type="OrthoDB" id="8907786at2"/>
<organism evidence="1 2">
    <name type="scientific">Rubrivivax rivuli</name>
    <dbReference type="NCBI Taxonomy" id="1862385"/>
    <lineage>
        <taxon>Bacteria</taxon>
        <taxon>Pseudomonadati</taxon>
        <taxon>Pseudomonadota</taxon>
        <taxon>Betaproteobacteria</taxon>
        <taxon>Burkholderiales</taxon>
        <taxon>Sphaerotilaceae</taxon>
        <taxon>Rubrivivax</taxon>
    </lineage>
</organism>